<keyword evidence="4 6" id="KW-0328">Glycosyltransferase</keyword>
<dbReference type="InterPro" id="IPR050137">
    <property type="entry name" value="PyrR_bifunctional"/>
</dbReference>
<dbReference type="GO" id="GO:0004845">
    <property type="term" value="F:uracil phosphoribosyltransferase activity"/>
    <property type="evidence" value="ECO:0007669"/>
    <property type="project" value="UniProtKB-UniRule"/>
</dbReference>
<keyword evidence="3 4" id="KW-0804">Transcription</keyword>
<evidence type="ECO:0000256" key="1">
    <source>
        <dbReference type="ARBA" id="ARBA00005565"/>
    </source>
</evidence>
<comment type="similarity">
    <text evidence="1 4">Belongs to the purine/pyrimidine phosphoribosyltransferase family. PyrR subfamily.</text>
</comment>
<dbReference type="EMBL" id="ASJR01000007">
    <property type="protein sequence ID" value="ERP32044.1"/>
    <property type="molecule type" value="Genomic_DNA"/>
</dbReference>
<keyword evidence="2 4" id="KW-0805">Transcription regulation</keyword>
<reference evidence="6 7" key="1">
    <citation type="journal article" date="2013" name="Environ. Microbiol.">
        <title>Genome analysis of Chitinivibrio alkaliphilus gen. nov., sp. nov., a novel extremely haloalkaliphilic anaerobic chitinolytic bacterium from the candidate phylum Termite Group 3.</title>
        <authorList>
            <person name="Sorokin D.Y."/>
            <person name="Gumerov V.M."/>
            <person name="Rakitin A.L."/>
            <person name="Beletsky A.V."/>
            <person name="Damste J.S."/>
            <person name="Muyzer G."/>
            <person name="Mardanov A.V."/>
            <person name="Ravin N.V."/>
        </authorList>
    </citation>
    <scope>NUCLEOTIDE SEQUENCE [LARGE SCALE GENOMIC DNA]</scope>
    <source>
        <strain evidence="6 7">ACht1</strain>
    </source>
</reference>
<protein>
    <recommendedName>
        <fullName evidence="4">Bifunctional protein PyrR</fullName>
    </recommendedName>
    <domain>
        <recommendedName>
            <fullName evidence="4">Pyrimidine operon regulatory protein</fullName>
        </recommendedName>
    </domain>
    <domain>
        <recommendedName>
            <fullName evidence="4">Uracil phosphoribosyltransferase</fullName>
            <shortName evidence="4">UPRTase</shortName>
            <ecNumber evidence="4">2.4.2.9</ecNumber>
        </recommendedName>
    </domain>
</protein>
<comment type="caution">
    <text evidence="6">The sequence shown here is derived from an EMBL/GenBank/DDBJ whole genome shotgun (WGS) entry which is preliminary data.</text>
</comment>
<dbReference type="STRING" id="1313304.CALK_1026"/>
<evidence type="ECO:0000313" key="6">
    <source>
        <dbReference type="EMBL" id="ERP32044.1"/>
    </source>
</evidence>
<feature type="domain" description="Phosphoribosyltransferase" evidence="5">
    <location>
        <begin position="10"/>
        <end position="149"/>
    </location>
</feature>
<dbReference type="GO" id="GO:0006355">
    <property type="term" value="P:regulation of DNA-templated transcription"/>
    <property type="evidence" value="ECO:0007669"/>
    <property type="project" value="UniProtKB-UniRule"/>
</dbReference>
<comment type="function">
    <text evidence="4">Regulates the transcription of the pyrimidine nucleotide (pyr) operon in response to exogenous pyrimidines.</text>
</comment>
<proteinExistence type="inferred from homology"/>
<accession>U7D6A0</accession>
<dbReference type="InterPro" id="IPR029057">
    <property type="entry name" value="PRTase-like"/>
</dbReference>
<dbReference type="NCBIfam" id="NF003545">
    <property type="entry name" value="PRK05205.1-1"/>
    <property type="match status" value="1"/>
</dbReference>
<name>U7D6A0_9BACT</name>
<dbReference type="EC" id="2.4.2.9" evidence="4"/>
<dbReference type="HAMAP" id="MF_01219">
    <property type="entry name" value="PyrR"/>
    <property type="match status" value="1"/>
</dbReference>
<dbReference type="Gene3D" id="3.40.50.2020">
    <property type="match status" value="1"/>
</dbReference>
<dbReference type="Proteomes" id="UP000017148">
    <property type="component" value="Unassembled WGS sequence"/>
</dbReference>
<dbReference type="AlphaFoldDB" id="U7D6A0"/>
<keyword evidence="4 6" id="KW-0808">Transferase</keyword>
<comment type="function">
    <text evidence="4">Also displays a weak uracil phosphoribosyltransferase activity which is not physiologically significant.</text>
</comment>
<keyword evidence="7" id="KW-1185">Reference proteome</keyword>
<dbReference type="NCBIfam" id="NF003549">
    <property type="entry name" value="PRK05205.1-5"/>
    <property type="match status" value="1"/>
</dbReference>
<sequence length="183" mass="20503">MQTGRTVMNSKEIEQCIRRISLQIVEEEPAPEGLALVGIQTRGVWLAQEIRNNIESFENISLPLGVLDTTLYRDDYRYSAAGSPARETDIPFNISRKNLILVDDILHTGRTIRAALDALMDMGRPGTVRLAVLVDRGQREIPIQPDYSGRIISTVARENTLRLFCSTVDKVETAVQILPREGQ</sequence>
<dbReference type="SUPFAM" id="SSF53271">
    <property type="entry name" value="PRTase-like"/>
    <property type="match status" value="1"/>
</dbReference>
<evidence type="ECO:0000256" key="4">
    <source>
        <dbReference type="HAMAP-Rule" id="MF_01219"/>
    </source>
</evidence>
<evidence type="ECO:0000256" key="3">
    <source>
        <dbReference type="ARBA" id="ARBA00023163"/>
    </source>
</evidence>
<dbReference type="PANTHER" id="PTHR11608:SF0">
    <property type="entry name" value="BIFUNCTIONAL PROTEIN PYRR"/>
    <property type="match status" value="1"/>
</dbReference>
<organism evidence="6 7">
    <name type="scientific">Chitinivibrio alkaliphilus ACht1</name>
    <dbReference type="NCBI Taxonomy" id="1313304"/>
    <lineage>
        <taxon>Bacteria</taxon>
        <taxon>Pseudomonadati</taxon>
        <taxon>Fibrobacterota</taxon>
        <taxon>Chitinivibrionia</taxon>
        <taxon>Chitinivibrionales</taxon>
        <taxon>Chitinivibrionaceae</taxon>
        <taxon>Chitinivibrio</taxon>
    </lineage>
</organism>
<dbReference type="Pfam" id="PF00156">
    <property type="entry name" value="Pribosyltran"/>
    <property type="match status" value="1"/>
</dbReference>
<dbReference type="InterPro" id="IPR000836">
    <property type="entry name" value="PRTase_dom"/>
</dbReference>
<dbReference type="InterPro" id="IPR023050">
    <property type="entry name" value="PyrR"/>
</dbReference>
<evidence type="ECO:0000256" key="2">
    <source>
        <dbReference type="ARBA" id="ARBA00023015"/>
    </source>
</evidence>
<evidence type="ECO:0000313" key="7">
    <source>
        <dbReference type="Proteomes" id="UP000017148"/>
    </source>
</evidence>
<comment type="catalytic activity">
    <reaction evidence="4">
        <text>UMP + diphosphate = 5-phospho-alpha-D-ribose 1-diphosphate + uracil</text>
        <dbReference type="Rhea" id="RHEA:13017"/>
        <dbReference type="ChEBI" id="CHEBI:17568"/>
        <dbReference type="ChEBI" id="CHEBI:33019"/>
        <dbReference type="ChEBI" id="CHEBI:57865"/>
        <dbReference type="ChEBI" id="CHEBI:58017"/>
        <dbReference type="EC" id="2.4.2.9"/>
    </reaction>
</comment>
<dbReference type="PANTHER" id="PTHR11608">
    <property type="entry name" value="BIFUNCTIONAL PROTEIN PYRR"/>
    <property type="match status" value="1"/>
</dbReference>
<dbReference type="PATRIC" id="fig|1313304.3.peg.982"/>
<feature type="short sequence motif" description="PRPP-binding" evidence="4">
    <location>
        <begin position="99"/>
        <end position="111"/>
    </location>
</feature>
<gene>
    <name evidence="4" type="primary">pyrR</name>
    <name evidence="6" type="ORF">CALK_1026</name>
</gene>
<evidence type="ECO:0000259" key="5">
    <source>
        <dbReference type="Pfam" id="PF00156"/>
    </source>
</evidence>
<dbReference type="FunFam" id="3.40.50.2020:FF:000020">
    <property type="entry name" value="Bifunctional protein PyrR"/>
    <property type="match status" value="1"/>
</dbReference>
<dbReference type="eggNOG" id="COG2065">
    <property type="taxonomic scope" value="Bacteria"/>
</dbReference>
<dbReference type="CDD" id="cd06223">
    <property type="entry name" value="PRTases_typeI"/>
    <property type="match status" value="1"/>
</dbReference>